<dbReference type="PANTHER" id="PTHR30055:SF235">
    <property type="entry name" value="TRANSCRIPTIONAL REGULATORY PROTEIN"/>
    <property type="match status" value="1"/>
</dbReference>
<evidence type="ECO:0000313" key="5">
    <source>
        <dbReference type="Proteomes" id="UP001072034"/>
    </source>
</evidence>
<dbReference type="Gene3D" id="1.10.357.10">
    <property type="entry name" value="Tetracycline Repressor, domain 2"/>
    <property type="match status" value="1"/>
</dbReference>
<feature type="domain" description="HTH tetR-type" evidence="3">
    <location>
        <begin position="12"/>
        <end position="71"/>
    </location>
</feature>
<evidence type="ECO:0000259" key="3">
    <source>
        <dbReference type="PROSITE" id="PS50977"/>
    </source>
</evidence>
<dbReference type="InterPro" id="IPR041678">
    <property type="entry name" value="TetR_C_16"/>
</dbReference>
<keyword evidence="5" id="KW-1185">Reference proteome</keyword>
<proteinExistence type="predicted"/>
<evidence type="ECO:0000256" key="1">
    <source>
        <dbReference type="ARBA" id="ARBA00023125"/>
    </source>
</evidence>
<name>A0ABT4I9Z3_9ACTO</name>
<comment type="caution">
    <text evidence="4">The sequence shown here is derived from an EMBL/GenBank/DDBJ whole genome shotgun (WGS) entry which is preliminary data.</text>
</comment>
<dbReference type="PROSITE" id="PS50977">
    <property type="entry name" value="HTH_TETR_2"/>
    <property type="match status" value="1"/>
</dbReference>
<organism evidence="4 5">
    <name type="scientific">Actinomyces israelii</name>
    <dbReference type="NCBI Taxonomy" id="1659"/>
    <lineage>
        <taxon>Bacteria</taxon>
        <taxon>Bacillati</taxon>
        <taxon>Actinomycetota</taxon>
        <taxon>Actinomycetes</taxon>
        <taxon>Actinomycetales</taxon>
        <taxon>Actinomycetaceae</taxon>
        <taxon>Actinomyces</taxon>
    </lineage>
</organism>
<evidence type="ECO:0000256" key="2">
    <source>
        <dbReference type="PROSITE-ProRule" id="PRU00335"/>
    </source>
</evidence>
<protein>
    <submittedName>
        <fullName evidence="4">TetR family transcriptional regulator</fullName>
    </submittedName>
</protein>
<dbReference type="InterPro" id="IPR001647">
    <property type="entry name" value="HTH_TetR"/>
</dbReference>
<feature type="DNA-binding region" description="H-T-H motif" evidence="2">
    <location>
        <begin position="34"/>
        <end position="53"/>
    </location>
</feature>
<reference evidence="4" key="1">
    <citation type="submission" date="2022-10" db="EMBL/GenBank/DDBJ databases">
        <title>Genome sequence of Actinomyces israelii ATCC 10048.</title>
        <authorList>
            <person name="Watt R.M."/>
            <person name="Tong W.M."/>
        </authorList>
    </citation>
    <scope>NUCLEOTIDE SEQUENCE</scope>
    <source>
        <strain evidence="4">ATCC 10048</strain>
    </source>
</reference>
<dbReference type="EMBL" id="JAPTMY010000015">
    <property type="protein sequence ID" value="MCZ0858015.1"/>
    <property type="molecule type" value="Genomic_DNA"/>
</dbReference>
<dbReference type="Proteomes" id="UP001072034">
    <property type="component" value="Unassembled WGS sequence"/>
</dbReference>
<evidence type="ECO:0000313" key="4">
    <source>
        <dbReference type="EMBL" id="MCZ0858015.1"/>
    </source>
</evidence>
<dbReference type="SUPFAM" id="SSF46689">
    <property type="entry name" value="Homeodomain-like"/>
    <property type="match status" value="1"/>
</dbReference>
<dbReference type="InterPro" id="IPR050109">
    <property type="entry name" value="HTH-type_TetR-like_transc_reg"/>
</dbReference>
<dbReference type="InterPro" id="IPR009057">
    <property type="entry name" value="Homeodomain-like_sf"/>
</dbReference>
<dbReference type="Pfam" id="PF17920">
    <property type="entry name" value="TetR_C_16"/>
    <property type="match status" value="1"/>
</dbReference>
<dbReference type="Gene3D" id="1.10.10.60">
    <property type="entry name" value="Homeodomain-like"/>
    <property type="match status" value="1"/>
</dbReference>
<dbReference type="PANTHER" id="PTHR30055">
    <property type="entry name" value="HTH-TYPE TRANSCRIPTIONAL REGULATOR RUTR"/>
    <property type="match status" value="1"/>
</dbReference>
<keyword evidence="1 2" id="KW-0238">DNA-binding</keyword>
<accession>A0ABT4I9Z3</accession>
<dbReference type="Pfam" id="PF00440">
    <property type="entry name" value="TetR_N"/>
    <property type="match status" value="1"/>
</dbReference>
<dbReference type="SUPFAM" id="SSF48498">
    <property type="entry name" value="Tetracyclin repressor-like, C-terminal domain"/>
    <property type="match status" value="1"/>
</dbReference>
<sequence length="200" mass="21061">MTPRGRRPAGSPDAREAILAAARTAFARDGYSTSLRGIARDAGVDPALVHHYFPGRAQLFTAAILASPEGQELDAAALIDGVRNLPDSKQGEALVRLFVIQWDDLGGERFAAVVRAALGDEAIMSRIRAMLLAGLVTPVVARAAPDQADLRAQLVVSQLVGLGVARWVARLEAVRTADAEVLAAAVGPTVQRYMTGDLTG</sequence>
<dbReference type="PRINTS" id="PR00455">
    <property type="entry name" value="HTHTETR"/>
</dbReference>
<dbReference type="InterPro" id="IPR036271">
    <property type="entry name" value="Tet_transcr_reg_TetR-rel_C_sf"/>
</dbReference>
<gene>
    <name evidence="4" type="ORF">OHJ16_08150</name>
</gene>
<dbReference type="RefSeq" id="WP_268917498.1">
    <property type="nucleotide sequence ID" value="NZ_JAPTMY010000015.1"/>
</dbReference>